<name>A0AAI9T4W2_PENTH</name>
<evidence type="ECO:0000256" key="1">
    <source>
        <dbReference type="SAM" id="SignalP"/>
    </source>
</evidence>
<reference evidence="2" key="1">
    <citation type="submission" date="2015-06" db="EMBL/GenBank/DDBJ databases">
        <authorList>
            <person name="Nguyen H."/>
        </authorList>
    </citation>
    <scope>NUCLEOTIDE SEQUENCE</scope>
    <source>
        <strain evidence="2">DAOM 180753</strain>
    </source>
</reference>
<feature type="signal peptide" evidence="1">
    <location>
        <begin position="1"/>
        <end position="16"/>
    </location>
</feature>
<reference evidence="2" key="2">
    <citation type="journal article" date="2016" name="Fungal Biol.">
        <title>Ochratoxin A production by Penicillium thymicola.</title>
        <authorList>
            <person name="Nguyen H.D.T."/>
            <person name="McMullin D.R."/>
            <person name="Ponomareva E."/>
            <person name="Riley R."/>
            <person name="Pomraning K.R."/>
            <person name="Baker S.E."/>
            <person name="Seifert K.A."/>
        </authorList>
    </citation>
    <scope>NUCLEOTIDE SEQUENCE</scope>
    <source>
        <strain evidence="2">DAOM 180753</strain>
    </source>
</reference>
<comment type="caution">
    <text evidence="2">The sequence shown here is derived from an EMBL/GenBank/DDBJ whole genome shotgun (WGS) entry which is preliminary data.</text>
</comment>
<keyword evidence="1" id="KW-0732">Signal</keyword>
<dbReference type="AlphaFoldDB" id="A0AAI9T4W2"/>
<feature type="chain" id="PRO_5042470485" evidence="1">
    <location>
        <begin position="17"/>
        <end position="34"/>
    </location>
</feature>
<evidence type="ECO:0000313" key="3">
    <source>
        <dbReference type="Proteomes" id="UP001227192"/>
    </source>
</evidence>
<evidence type="ECO:0000313" key="2">
    <source>
        <dbReference type="EMBL" id="KAJ9480727.1"/>
    </source>
</evidence>
<accession>A0AAI9T4W2</accession>
<sequence length="34" mass="3660">MHTTTVLAFITLLINGRSFIGVASRDARTEPTGL</sequence>
<feature type="non-terminal residue" evidence="2">
    <location>
        <position position="34"/>
    </location>
</feature>
<protein>
    <submittedName>
        <fullName evidence="2">Uncharacterized protein</fullName>
    </submittedName>
</protein>
<dbReference type="EMBL" id="LACB01001135">
    <property type="protein sequence ID" value="KAJ9480727.1"/>
    <property type="molecule type" value="Genomic_DNA"/>
</dbReference>
<keyword evidence="3" id="KW-1185">Reference proteome</keyword>
<gene>
    <name evidence="2" type="ORF">VN97_g12803</name>
</gene>
<proteinExistence type="predicted"/>
<dbReference type="Proteomes" id="UP001227192">
    <property type="component" value="Unassembled WGS sequence"/>
</dbReference>
<organism evidence="2 3">
    <name type="scientific">Penicillium thymicola</name>
    <dbReference type="NCBI Taxonomy" id="293382"/>
    <lineage>
        <taxon>Eukaryota</taxon>
        <taxon>Fungi</taxon>
        <taxon>Dikarya</taxon>
        <taxon>Ascomycota</taxon>
        <taxon>Pezizomycotina</taxon>
        <taxon>Eurotiomycetes</taxon>
        <taxon>Eurotiomycetidae</taxon>
        <taxon>Eurotiales</taxon>
        <taxon>Aspergillaceae</taxon>
        <taxon>Penicillium</taxon>
    </lineage>
</organism>